<dbReference type="OrthoDB" id="9814308at2"/>
<dbReference type="InterPro" id="IPR000086">
    <property type="entry name" value="NUDIX_hydrolase_dom"/>
</dbReference>
<dbReference type="STRING" id="479431.Namu_0631"/>
<reference evidence="7" key="1">
    <citation type="submission" date="2009-09" db="EMBL/GenBank/DDBJ databases">
        <title>The complete genome of Nakamurella multipartita DSM 44233.</title>
        <authorList>
            <consortium name="US DOE Joint Genome Institute (JGI-PGF)"/>
            <person name="Lucas S."/>
            <person name="Copeland A."/>
            <person name="Lapidus A."/>
            <person name="Glavina del Rio T."/>
            <person name="Dalin E."/>
            <person name="Tice H."/>
            <person name="Bruce D."/>
            <person name="Goodwin L."/>
            <person name="Pitluck S."/>
            <person name="Kyrpides N."/>
            <person name="Mavromatis K."/>
            <person name="Ivanova N."/>
            <person name="Ovchinnikova G."/>
            <person name="Sims D."/>
            <person name="Meincke L."/>
            <person name="Brettin T."/>
            <person name="Detter J.C."/>
            <person name="Han C."/>
            <person name="Larimer F."/>
            <person name="Land M."/>
            <person name="Hauser L."/>
            <person name="Markowitz V."/>
            <person name="Cheng J.-F."/>
            <person name="Hugenholtz P."/>
            <person name="Woyke T."/>
            <person name="Wu D."/>
            <person name="Klenk H.-P."/>
            <person name="Eisen J.A."/>
        </authorList>
    </citation>
    <scope>NUCLEOTIDE SEQUENCE [LARGE SCALE GENOMIC DNA]</scope>
    <source>
        <strain evidence="7">ATCC 700099 / DSM 44233 / CIP 104796 / JCM 9543 / NBRC 105858 / Y-104</strain>
    </source>
</reference>
<dbReference type="PROSITE" id="PS51462">
    <property type="entry name" value="NUDIX"/>
    <property type="match status" value="1"/>
</dbReference>
<dbReference type="KEGG" id="nml:Namu_0631"/>
<dbReference type="InterPro" id="IPR020476">
    <property type="entry name" value="Nudix_hydrolase"/>
</dbReference>
<feature type="domain" description="Nudix hydrolase" evidence="5">
    <location>
        <begin position="6"/>
        <end position="127"/>
    </location>
</feature>
<dbReference type="InParanoid" id="C8X870"/>
<name>C8X870_NAKMY</name>
<dbReference type="HOGENOM" id="CLU_037162_7_1_11"/>
<dbReference type="GO" id="GO:0016787">
    <property type="term" value="F:hydrolase activity"/>
    <property type="evidence" value="ECO:0007669"/>
    <property type="project" value="UniProtKB-KW"/>
</dbReference>
<dbReference type="Pfam" id="PF00293">
    <property type="entry name" value="NUDIX"/>
    <property type="match status" value="1"/>
</dbReference>
<evidence type="ECO:0000256" key="2">
    <source>
        <dbReference type="ARBA" id="ARBA00005582"/>
    </source>
</evidence>
<comment type="similarity">
    <text evidence="2 4">Belongs to the Nudix hydrolase family.</text>
</comment>
<dbReference type="SUPFAM" id="SSF55811">
    <property type="entry name" value="Nudix"/>
    <property type="match status" value="1"/>
</dbReference>
<evidence type="ECO:0000259" key="5">
    <source>
        <dbReference type="PROSITE" id="PS51462"/>
    </source>
</evidence>
<dbReference type="PRINTS" id="PR00502">
    <property type="entry name" value="NUDIXFAMILY"/>
</dbReference>
<dbReference type="PANTHER" id="PTHR43046:SF14">
    <property type="entry name" value="MUTT_NUDIX FAMILY PROTEIN"/>
    <property type="match status" value="1"/>
</dbReference>
<gene>
    <name evidence="6" type="ordered locus">Namu_0631</name>
</gene>
<evidence type="ECO:0000256" key="4">
    <source>
        <dbReference type="RuleBase" id="RU003476"/>
    </source>
</evidence>
<dbReference type="Proteomes" id="UP000002218">
    <property type="component" value="Chromosome"/>
</dbReference>
<reference evidence="6 7" key="2">
    <citation type="journal article" date="2010" name="Stand. Genomic Sci.">
        <title>Complete genome sequence of Nakamurella multipartita type strain (Y-104).</title>
        <authorList>
            <person name="Tice H."/>
            <person name="Mayilraj S."/>
            <person name="Sims D."/>
            <person name="Lapidus A."/>
            <person name="Nolan M."/>
            <person name="Lucas S."/>
            <person name="Glavina Del Rio T."/>
            <person name="Copeland A."/>
            <person name="Cheng J.F."/>
            <person name="Meincke L."/>
            <person name="Bruce D."/>
            <person name="Goodwin L."/>
            <person name="Pitluck S."/>
            <person name="Ivanova N."/>
            <person name="Mavromatis K."/>
            <person name="Ovchinnikova G."/>
            <person name="Pati A."/>
            <person name="Chen A."/>
            <person name="Palaniappan K."/>
            <person name="Land M."/>
            <person name="Hauser L."/>
            <person name="Chang Y.J."/>
            <person name="Jeffries C.D."/>
            <person name="Detter J.C."/>
            <person name="Brettin T."/>
            <person name="Rohde M."/>
            <person name="Goker M."/>
            <person name="Bristow J."/>
            <person name="Eisen J.A."/>
            <person name="Markowitz V."/>
            <person name="Hugenholtz P."/>
            <person name="Kyrpides N.C."/>
            <person name="Klenk H.P."/>
            <person name="Chen F."/>
        </authorList>
    </citation>
    <scope>NUCLEOTIDE SEQUENCE [LARGE SCALE GENOMIC DNA]</scope>
    <source>
        <strain evidence="7">ATCC 700099 / DSM 44233 / CIP 104796 / JCM 9543 / NBRC 105858 / Y-104</strain>
    </source>
</reference>
<dbReference type="InterPro" id="IPR015797">
    <property type="entry name" value="NUDIX_hydrolase-like_dom_sf"/>
</dbReference>
<evidence type="ECO:0000256" key="3">
    <source>
        <dbReference type="ARBA" id="ARBA00022801"/>
    </source>
</evidence>
<keyword evidence="3 4" id="KW-0378">Hydrolase</keyword>
<keyword evidence="7" id="KW-1185">Reference proteome</keyword>
<organism evidence="6 7">
    <name type="scientific">Nakamurella multipartita (strain ATCC 700099 / DSM 44233 / CIP 104796 / JCM 9543 / NBRC 105858 / Y-104)</name>
    <name type="common">Microsphaera multipartita</name>
    <dbReference type="NCBI Taxonomy" id="479431"/>
    <lineage>
        <taxon>Bacteria</taxon>
        <taxon>Bacillati</taxon>
        <taxon>Actinomycetota</taxon>
        <taxon>Actinomycetes</taxon>
        <taxon>Nakamurellales</taxon>
        <taxon>Nakamurellaceae</taxon>
        <taxon>Nakamurella</taxon>
    </lineage>
</organism>
<dbReference type="Gene3D" id="3.90.79.10">
    <property type="entry name" value="Nucleoside Triphosphate Pyrophosphohydrolase"/>
    <property type="match status" value="1"/>
</dbReference>
<dbReference type="RefSeq" id="WP_015745962.1">
    <property type="nucleotide sequence ID" value="NC_013235.1"/>
</dbReference>
<dbReference type="PROSITE" id="PS00893">
    <property type="entry name" value="NUDIX_BOX"/>
    <property type="match status" value="1"/>
</dbReference>
<evidence type="ECO:0000256" key="1">
    <source>
        <dbReference type="ARBA" id="ARBA00001946"/>
    </source>
</evidence>
<sequence length="144" mass="15461">MPGTQPHSVSVAGVVLNDAGQVLMVKRHDNGHWEPPGGVLELEETFEQGVYREVLEETGIRVSVGPLTGVYKNMTRGIVALVFRCAVEAGQARISDEATEVAWLEPADALARMTPAYAVRVNDALPGSDIPHVRVHDGTHLVAS</sequence>
<comment type="cofactor">
    <cofactor evidence="1">
        <name>Mg(2+)</name>
        <dbReference type="ChEBI" id="CHEBI:18420"/>
    </cofactor>
</comment>
<dbReference type="eggNOG" id="COG1051">
    <property type="taxonomic scope" value="Bacteria"/>
</dbReference>
<dbReference type="AlphaFoldDB" id="C8X870"/>
<protein>
    <submittedName>
        <fullName evidence="6">NUDIX hydrolase</fullName>
    </submittedName>
</protein>
<dbReference type="PANTHER" id="PTHR43046">
    <property type="entry name" value="GDP-MANNOSE MANNOSYL HYDROLASE"/>
    <property type="match status" value="1"/>
</dbReference>
<evidence type="ECO:0000313" key="7">
    <source>
        <dbReference type="Proteomes" id="UP000002218"/>
    </source>
</evidence>
<proteinExistence type="inferred from homology"/>
<dbReference type="EMBL" id="CP001737">
    <property type="protein sequence ID" value="ACV77046.1"/>
    <property type="molecule type" value="Genomic_DNA"/>
</dbReference>
<evidence type="ECO:0000313" key="6">
    <source>
        <dbReference type="EMBL" id="ACV77046.1"/>
    </source>
</evidence>
<accession>C8X870</accession>
<dbReference type="InterPro" id="IPR020084">
    <property type="entry name" value="NUDIX_hydrolase_CS"/>
</dbReference>